<comment type="caution">
    <text evidence="2">The sequence shown here is derived from an EMBL/GenBank/DDBJ whole genome shotgun (WGS) entry which is preliminary data.</text>
</comment>
<dbReference type="Proteomes" id="UP000527355">
    <property type="component" value="Unassembled WGS sequence"/>
</dbReference>
<feature type="region of interest" description="Disordered" evidence="1">
    <location>
        <begin position="255"/>
        <end position="296"/>
    </location>
</feature>
<protein>
    <submittedName>
        <fullName evidence="2">Uncharacterized protein</fullName>
    </submittedName>
</protein>
<dbReference type="EMBL" id="JABWUV010000031">
    <property type="protein sequence ID" value="KAF6273860.1"/>
    <property type="molecule type" value="Genomic_DNA"/>
</dbReference>
<feature type="compositionally biased region" description="Basic residues" evidence="1">
    <location>
        <begin position="281"/>
        <end position="296"/>
    </location>
</feature>
<feature type="region of interest" description="Disordered" evidence="1">
    <location>
        <begin position="99"/>
        <end position="132"/>
    </location>
</feature>
<accession>A0A7J7RCF0</accession>
<keyword evidence="3" id="KW-1185">Reference proteome</keyword>
<organism evidence="2 3">
    <name type="scientific">Myotis myotis</name>
    <name type="common">Greater mouse-eared bat</name>
    <name type="synonym">Vespertilio myotis</name>
    <dbReference type="NCBI Taxonomy" id="51298"/>
    <lineage>
        <taxon>Eukaryota</taxon>
        <taxon>Metazoa</taxon>
        <taxon>Chordata</taxon>
        <taxon>Craniata</taxon>
        <taxon>Vertebrata</taxon>
        <taxon>Euteleostomi</taxon>
        <taxon>Mammalia</taxon>
        <taxon>Eutheria</taxon>
        <taxon>Laurasiatheria</taxon>
        <taxon>Chiroptera</taxon>
        <taxon>Yangochiroptera</taxon>
        <taxon>Vespertilionidae</taxon>
        <taxon>Myotis</taxon>
    </lineage>
</organism>
<feature type="compositionally biased region" description="Basic residues" evidence="1">
    <location>
        <begin position="257"/>
        <end position="273"/>
    </location>
</feature>
<proteinExistence type="predicted"/>
<evidence type="ECO:0000313" key="2">
    <source>
        <dbReference type="EMBL" id="KAF6273860.1"/>
    </source>
</evidence>
<name>A0A7J7RCF0_MYOMY</name>
<sequence>MQVGWHFYKKSLQAHAWSWGRPEGGLRPAGSGRLAVPTPSVPVRRSGKELEAHGKGQSLHSWVVASLPFRCAERPFAHLCGGTVPGSWQLPGCTVPLVSEPRTSSSAPEAQPRDSLAGGPEPSEHTLGSVAGPGGGWAMCGHTWGLGGARSRPGGSYPEVAWGAVAAGRAPASRYLVPLVGRAQGSACQATGTLPHARVCTAALRPGGGSLQLRNCLSLDFKPNLHFLRAVERCQAPPYTHTPHITHTHITPYTTHHTSHTTHTHTHVPHTSHHTCLTPHTPHHTHTHHTIHHTHT</sequence>
<evidence type="ECO:0000256" key="1">
    <source>
        <dbReference type="SAM" id="MobiDB-lite"/>
    </source>
</evidence>
<evidence type="ECO:0000313" key="3">
    <source>
        <dbReference type="Proteomes" id="UP000527355"/>
    </source>
</evidence>
<gene>
    <name evidence="2" type="ORF">mMyoMyo1_010839</name>
</gene>
<reference evidence="2 3" key="1">
    <citation type="journal article" date="2020" name="Nature">
        <title>Six reference-quality genomes reveal evolution of bat adaptations.</title>
        <authorList>
            <person name="Jebb D."/>
            <person name="Huang Z."/>
            <person name="Pippel M."/>
            <person name="Hughes G.M."/>
            <person name="Lavrichenko K."/>
            <person name="Devanna P."/>
            <person name="Winkler S."/>
            <person name="Jermiin L.S."/>
            <person name="Skirmuntt E.C."/>
            <person name="Katzourakis A."/>
            <person name="Burkitt-Gray L."/>
            <person name="Ray D.A."/>
            <person name="Sullivan K.A.M."/>
            <person name="Roscito J.G."/>
            <person name="Kirilenko B.M."/>
            <person name="Davalos L.M."/>
            <person name="Corthals A.P."/>
            <person name="Power M.L."/>
            <person name="Jones G."/>
            <person name="Ransome R.D."/>
            <person name="Dechmann D.K.N."/>
            <person name="Locatelli A.G."/>
            <person name="Puechmaille S.J."/>
            <person name="Fedrigo O."/>
            <person name="Jarvis E.D."/>
            <person name="Hiller M."/>
            <person name="Vernes S.C."/>
            <person name="Myers E.W."/>
            <person name="Teeling E.C."/>
        </authorList>
    </citation>
    <scope>NUCLEOTIDE SEQUENCE [LARGE SCALE GENOMIC DNA]</scope>
    <source>
        <strain evidence="2">MMyoMyo1</strain>
        <tissue evidence="2">Flight muscle</tissue>
    </source>
</reference>
<dbReference type="AlphaFoldDB" id="A0A7J7RCF0"/>